<proteinExistence type="predicted"/>
<reference evidence="1 2" key="1">
    <citation type="submission" date="2014-06" db="EMBL/GenBank/DDBJ databases">
        <title>Genome characterization of distinct group I Clostridium botulinum lineages.</title>
        <authorList>
            <person name="Giordani F."/>
            <person name="Anselmo A."/>
            <person name="Fillo S."/>
            <person name="Palozzi A.M."/>
            <person name="Fortunato A."/>
            <person name="Gentile B."/>
            <person name="Ciammaruconi A."/>
            <person name="Anniballi F."/>
            <person name="De Medici D."/>
            <person name="Lista F."/>
        </authorList>
    </citation>
    <scope>NUCLEOTIDE SEQUENCE [LARGE SCALE GENOMIC DNA]</scope>
    <source>
        <strain evidence="1 2">B2 450</strain>
    </source>
</reference>
<dbReference type="AlphaFoldDB" id="A0A0D1BWW2"/>
<dbReference type="EMBL" id="JXSU01000007">
    <property type="protein sequence ID" value="KIS24865.1"/>
    <property type="molecule type" value="Genomic_DNA"/>
</dbReference>
<dbReference type="HOGENOM" id="CLU_194485_1_0_9"/>
<dbReference type="OrthoDB" id="1699217at2"/>
<sequence length="65" mass="7700">MGKSKQTIANQNWENKNREYASYLKSRSSARSFIRNKATLEDIEELRNLLKEREELLIENNKGEI</sequence>
<organism evidence="1 2">
    <name type="scientific">Clostridium botulinum B2 450</name>
    <dbReference type="NCBI Taxonomy" id="1379739"/>
    <lineage>
        <taxon>Bacteria</taxon>
        <taxon>Bacillati</taxon>
        <taxon>Bacillota</taxon>
        <taxon>Clostridia</taxon>
        <taxon>Eubacteriales</taxon>
        <taxon>Clostridiaceae</taxon>
        <taxon>Clostridium</taxon>
    </lineage>
</organism>
<name>A0A0D1BWW2_CLOBO</name>
<accession>A0A0D1BWW2</accession>
<dbReference type="PATRIC" id="fig|1379739.3.peg.3441"/>
<evidence type="ECO:0000313" key="2">
    <source>
        <dbReference type="Proteomes" id="UP000032250"/>
    </source>
</evidence>
<gene>
    <name evidence="1" type="ORF">N495_15235</name>
</gene>
<comment type="caution">
    <text evidence="1">The sequence shown here is derived from an EMBL/GenBank/DDBJ whole genome shotgun (WGS) entry which is preliminary data.</text>
</comment>
<evidence type="ECO:0000313" key="1">
    <source>
        <dbReference type="EMBL" id="KIS24865.1"/>
    </source>
</evidence>
<protein>
    <submittedName>
        <fullName evidence="1">Uncharacterized protein</fullName>
    </submittedName>
</protein>
<dbReference type="Proteomes" id="UP000032250">
    <property type="component" value="Unassembled WGS sequence"/>
</dbReference>
<dbReference type="RefSeq" id="WP_043032309.1">
    <property type="nucleotide sequence ID" value="NZ_JXSU01000007.1"/>
</dbReference>